<evidence type="ECO:0000259" key="2">
    <source>
        <dbReference type="PROSITE" id="PS50280"/>
    </source>
</evidence>
<dbReference type="Gene3D" id="1.10.220.160">
    <property type="match status" value="1"/>
</dbReference>
<dbReference type="InterPro" id="IPR001214">
    <property type="entry name" value="SET_dom"/>
</dbReference>
<dbReference type="PANTHER" id="PTHR12197">
    <property type="entry name" value="HISTONE-LYSINE N-METHYLTRANSFERASE SMYD"/>
    <property type="match status" value="1"/>
</dbReference>
<evidence type="ECO:0000313" key="4">
    <source>
        <dbReference type="EMBL" id="CAL4788905.1"/>
    </source>
</evidence>
<dbReference type="EMBL" id="CAMXCT020002968">
    <property type="protein sequence ID" value="CAL1154968.1"/>
    <property type="molecule type" value="Genomic_DNA"/>
</dbReference>
<feature type="region of interest" description="Disordered" evidence="1">
    <location>
        <begin position="449"/>
        <end position="479"/>
    </location>
</feature>
<sequence>MAICEQRSPLGGFGIFAAKDFLPGDEVFMEEHLARLDTTKALDEQDKLSLKDKFDLLALDSDGQTLQALREHSFFRGPPDALGEERRAAFDRWAMDTWPEAKAEHQVAMAEAMTIMSYNSYSCGSGSDGQLLYPTISKVNHSCTANATTITNEDCGQLICLLPISAGEEIFSSYLSDVDLIRPIQQRREILSKGWDFQCSCPRCEALKDDTRRFSCHALRSPPEPCEEQPEELKSECAGACLTSNGVLLPCDCCGFCPSESSWLQREEEGEELLEALPEGMYTAWAKMEEFAAAHPLHGLSGRWKKHLAYHTEKELNEAEPDEVSELTEDLSKYWSQHWRRNEQHLVVRRDSIQEADTMIVQIPDGAKAGDELTITTNQGQELTVTIPEGAVAGEDLEIPVPMVPRSRQAAVSKGTVESSLGEPSDNDRLAHLALAGYPALSAEAPQASAYQLSRPSAMPAFPPTSEGGPSAPETTDMMQARQEVEAELRARQTAMDAVGRGGDSGVSTPETQLGIKKDRDFVRRNLPMNLQQGHPDDFIPPGTTGYHRVGGQG</sequence>
<organism evidence="3">
    <name type="scientific">Cladocopium goreaui</name>
    <dbReference type="NCBI Taxonomy" id="2562237"/>
    <lineage>
        <taxon>Eukaryota</taxon>
        <taxon>Sar</taxon>
        <taxon>Alveolata</taxon>
        <taxon>Dinophyceae</taxon>
        <taxon>Suessiales</taxon>
        <taxon>Symbiodiniaceae</taxon>
        <taxon>Cladocopium</taxon>
    </lineage>
</organism>
<reference evidence="4 5" key="2">
    <citation type="submission" date="2024-05" db="EMBL/GenBank/DDBJ databases">
        <authorList>
            <person name="Chen Y."/>
            <person name="Shah S."/>
            <person name="Dougan E. K."/>
            <person name="Thang M."/>
            <person name="Chan C."/>
        </authorList>
    </citation>
    <scope>NUCLEOTIDE SEQUENCE [LARGE SCALE GENOMIC DNA]</scope>
</reference>
<evidence type="ECO:0000256" key="1">
    <source>
        <dbReference type="SAM" id="MobiDB-lite"/>
    </source>
</evidence>
<evidence type="ECO:0000313" key="3">
    <source>
        <dbReference type="EMBL" id="CAI4001593.1"/>
    </source>
</evidence>
<dbReference type="OrthoDB" id="265717at2759"/>
<keyword evidence="4" id="KW-0489">Methyltransferase</keyword>
<feature type="region of interest" description="Disordered" evidence="1">
    <location>
        <begin position="530"/>
        <end position="554"/>
    </location>
</feature>
<accession>A0A9P1D107</accession>
<dbReference type="InterPro" id="IPR046341">
    <property type="entry name" value="SET_dom_sf"/>
</dbReference>
<comment type="caution">
    <text evidence="3">The sequence shown here is derived from an EMBL/GenBank/DDBJ whole genome shotgun (WGS) entry which is preliminary data.</text>
</comment>
<dbReference type="GO" id="GO:0032259">
    <property type="term" value="P:methylation"/>
    <property type="evidence" value="ECO:0007669"/>
    <property type="project" value="UniProtKB-KW"/>
</dbReference>
<keyword evidence="5" id="KW-1185">Reference proteome</keyword>
<dbReference type="EMBL" id="CAMXCT010002968">
    <property type="protein sequence ID" value="CAI4001593.1"/>
    <property type="molecule type" value="Genomic_DNA"/>
</dbReference>
<dbReference type="CDD" id="cd20071">
    <property type="entry name" value="SET_SMYD"/>
    <property type="match status" value="1"/>
</dbReference>
<dbReference type="AlphaFoldDB" id="A0A9P1D107"/>
<name>A0A9P1D107_9DINO</name>
<dbReference type="Gene3D" id="2.170.270.10">
    <property type="entry name" value="SET domain"/>
    <property type="match status" value="1"/>
</dbReference>
<dbReference type="Proteomes" id="UP001152797">
    <property type="component" value="Unassembled WGS sequence"/>
</dbReference>
<evidence type="ECO:0000313" key="5">
    <source>
        <dbReference type="Proteomes" id="UP001152797"/>
    </source>
</evidence>
<dbReference type="EMBL" id="CAMXCT030002968">
    <property type="protein sequence ID" value="CAL4788905.1"/>
    <property type="molecule type" value="Genomic_DNA"/>
</dbReference>
<dbReference type="PROSITE" id="PS50280">
    <property type="entry name" value="SET"/>
    <property type="match status" value="1"/>
</dbReference>
<dbReference type="InterPro" id="IPR050869">
    <property type="entry name" value="H3K4_H4K5_MeTrfase"/>
</dbReference>
<keyword evidence="4" id="KW-0808">Transferase</keyword>
<dbReference type="SUPFAM" id="SSF82199">
    <property type="entry name" value="SET domain"/>
    <property type="match status" value="1"/>
</dbReference>
<reference evidence="3" key="1">
    <citation type="submission" date="2022-10" db="EMBL/GenBank/DDBJ databases">
        <authorList>
            <person name="Chen Y."/>
            <person name="Dougan E. K."/>
            <person name="Chan C."/>
            <person name="Rhodes N."/>
            <person name="Thang M."/>
        </authorList>
    </citation>
    <scope>NUCLEOTIDE SEQUENCE</scope>
</reference>
<feature type="domain" description="SET" evidence="2">
    <location>
        <begin position="1"/>
        <end position="175"/>
    </location>
</feature>
<proteinExistence type="predicted"/>
<dbReference type="Pfam" id="PF00856">
    <property type="entry name" value="SET"/>
    <property type="match status" value="1"/>
</dbReference>
<dbReference type="GO" id="GO:0008168">
    <property type="term" value="F:methyltransferase activity"/>
    <property type="evidence" value="ECO:0007669"/>
    <property type="project" value="UniProtKB-KW"/>
</dbReference>
<gene>
    <name evidence="3" type="ORF">C1SCF055_LOCUS27627</name>
</gene>
<protein>
    <submittedName>
        <fullName evidence="4">N-lysine methyltransferase SMYD2-B (Histon e methyltransferase SMYD2-B) (SET and MYN D domain-containing protein 2B)</fullName>
    </submittedName>
</protein>